<dbReference type="EMBL" id="JAPTMU010000019">
    <property type="protein sequence ID" value="KAJ4926706.1"/>
    <property type="molecule type" value="Genomic_DNA"/>
</dbReference>
<feature type="non-terminal residue" evidence="1">
    <location>
        <position position="63"/>
    </location>
</feature>
<feature type="non-terminal residue" evidence="1">
    <location>
        <position position="1"/>
    </location>
</feature>
<reference evidence="1" key="1">
    <citation type="submission" date="2022-11" db="EMBL/GenBank/DDBJ databases">
        <title>Chromosome-level genome of Pogonophryne albipinna.</title>
        <authorList>
            <person name="Jo E."/>
        </authorList>
    </citation>
    <scope>NUCLEOTIDE SEQUENCE</scope>
    <source>
        <strain evidence="1">SGF0006</strain>
        <tissue evidence="1">Muscle</tissue>
    </source>
</reference>
<dbReference type="AlphaFoldDB" id="A0AAD6AL57"/>
<evidence type="ECO:0000313" key="2">
    <source>
        <dbReference type="Proteomes" id="UP001219934"/>
    </source>
</evidence>
<gene>
    <name evidence="1" type="ORF">JOQ06_014454</name>
</gene>
<evidence type="ECO:0000313" key="1">
    <source>
        <dbReference type="EMBL" id="KAJ4926706.1"/>
    </source>
</evidence>
<dbReference type="Proteomes" id="UP001219934">
    <property type="component" value="Unassembled WGS sequence"/>
</dbReference>
<name>A0AAD6AL57_9TELE</name>
<keyword evidence="2" id="KW-1185">Reference proteome</keyword>
<sequence length="63" mass="7690">SVGLIFRLWPMMRMRSDMMLLLLMQTFLGWKESVGLIFRLWPMMRMRSDMMLLLLMQTFLGWT</sequence>
<accession>A0AAD6AL57</accession>
<protein>
    <submittedName>
        <fullName evidence="1">Uncharacterized protein</fullName>
    </submittedName>
</protein>
<proteinExistence type="predicted"/>
<comment type="caution">
    <text evidence="1">The sequence shown here is derived from an EMBL/GenBank/DDBJ whole genome shotgun (WGS) entry which is preliminary data.</text>
</comment>
<organism evidence="1 2">
    <name type="scientific">Pogonophryne albipinna</name>
    <dbReference type="NCBI Taxonomy" id="1090488"/>
    <lineage>
        <taxon>Eukaryota</taxon>
        <taxon>Metazoa</taxon>
        <taxon>Chordata</taxon>
        <taxon>Craniata</taxon>
        <taxon>Vertebrata</taxon>
        <taxon>Euteleostomi</taxon>
        <taxon>Actinopterygii</taxon>
        <taxon>Neopterygii</taxon>
        <taxon>Teleostei</taxon>
        <taxon>Neoteleostei</taxon>
        <taxon>Acanthomorphata</taxon>
        <taxon>Eupercaria</taxon>
        <taxon>Perciformes</taxon>
        <taxon>Notothenioidei</taxon>
        <taxon>Pogonophryne</taxon>
    </lineage>
</organism>